<dbReference type="PANTHER" id="PTHR30164">
    <property type="entry name" value="MTFA PEPTIDASE"/>
    <property type="match status" value="1"/>
</dbReference>
<dbReference type="Proteomes" id="UP000321525">
    <property type="component" value="Unassembled WGS sequence"/>
</dbReference>
<dbReference type="EMBL" id="VOLQ01000029">
    <property type="protein sequence ID" value="TWX64701.1"/>
    <property type="molecule type" value="Genomic_DNA"/>
</dbReference>
<organism evidence="2 4">
    <name type="scientific">Colwellia hornerae</name>
    <dbReference type="NCBI Taxonomy" id="89402"/>
    <lineage>
        <taxon>Bacteria</taxon>
        <taxon>Pseudomonadati</taxon>
        <taxon>Pseudomonadota</taxon>
        <taxon>Gammaproteobacteria</taxon>
        <taxon>Alteromonadales</taxon>
        <taxon>Colwelliaceae</taxon>
        <taxon>Colwellia</taxon>
    </lineage>
</organism>
<dbReference type="CDD" id="cd20169">
    <property type="entry name" value="Peptidase_M90_mtfA"/>
    <property type="match status" value="1"/>
</dbReference>
<dbReference type="GO" id="GO:0008237">
    <property type="term" value="F:metallopeptidase activity"/>
    <property type="evidence" value="ECO:0007669"/>
    <property type="project" value="InterPro"/>
</dbReference>
<dbReference type="InterPro" id="IPR010384">
    <property type="entry name" value="MtfA_fam"/>
</dbReference>
<dbReference type="GO" id="GO:0005829">
    <property type="term" value="C:cytosol"/>
    <property type="evidence" value="ECO:0007669"/>
    <property type="project" value="TreeGrafter"/>
</dbReference>
<reference evidence="2 4" key="1">
    <citation type="submission" date="2019-07" db="EMBL/GenBank/DDBJ databases">
        <title>Genomes of sea-ice associated Colwellia species.</title>
        <authorList>
            <person name="Bowman J.P."/>
        </authorList>
    </citation>
    <scope>NUCLEOTIDE SEQUENCE [LARGE SCALE GENOMIC DNA]</scope>
    <source>
        <strain evidence="1 3">ACAM 607</strain>
        <strain evidence="2 4">IC036</strain>
    </source>
</reference>
<proteinExistence type="predicted"/>
<name>A0A5C6Q7H7_9GAMM</name>
<protein>
    <submittedName>
        <fullName evidence="2">Zinc-dependent peptidase</fullName>
    </submittedName>
</protein>
<keyword evidence="3" id="KW-1185">Reference proteome</keyword>
<accession>A0A5C6Q7H7</accession>
<dbReference type="InterPro" id="IPR024079">
    <property type="entry name" value="MetalloPept_cat_dom_sf"/>
</dbReference>
<dbReference type="EMBL" id="VOLR01000026">
    <property type="protein sequence ID" value="TWX55831.1"/>
    <property type="molecule type" value="Genomic_DNA"/>
</dbReference>
<evidence type="ECO:0000313" key="1">
    <source>
        <dbReference type="EMBL" id="TWX55831.1"/>
    </source>
</evidence>
<dbReference type="Pfam" id="PF06167">
    <property type="entry name" value="Peptidase_M90"/>
    <property type="match status" value="1"/>
</dbReference>
<sequence>MLSYLLPILIGVLLIGYSVGKPYWREYQRNKIRRQPFKKTWRKIIQQRMPYFGQMPTDLQLQLKQHIQVFLAEKSFVGCNGVKITDEIRITIAAQACLLLLNRKTNFYPKLQTILVYPRAFIKQQQNMGTDGLRYQQKVALAGESWDFGKVVLSWQDTLDGAKIPDDGRNVVIHEFAHQLDQENGRANGAPILDKGQSYQGWSAAFSLQFEQLKRQERTGTPSLFDYYGATNPAEFFAVTSEVFFEQAKQFHAKYPMLYQQLKNYYHVDPVHWA</sequence>
<evidence type="ECO:0000313" key="3">
    <source>
        <dbReference type="Proteomes" id="UP000321525"/>
    </source>
</evidence>
<dbReference type="Gene3D" id="3.40.390.10">
    <property type="entry name" value="Collagenase (Catalytic Domain)"/>
    <property type="match status" value="1"/>
</dbReference>
<comment type="caution">
    <text evidence="2">The sequence shown here is derived from an EMBL/GenBank/DDBJ whole genome shotgun (WGS) entry which is preliminary data.</text>
</comment>
<dbReference type="PANTHER" id="PTHR30164:SF2">
    <property type="entry name" value="PROTEIN MTFA"/>
    <property type="match status" value="1"/>
</dbReference>
<gene>
    <name evidence="1" type="ORF">ESZ26_15820</name>
    <name evidence="2" type="ORF">ESZ27_13875</name>
</gene>
<dbReference type="OrthoDB" id="9786424at2"/>
<dbReference type="Proteomes" id="UP000321917">
    <property type="component" value="Unassembled WGS sequence"/>
</dbReference>
<dbReference type="GO" id="GO:0004177">
    <property type="term" value="F:aminopeptidase activity"/>
    <property type="evidence" value="ECO:0007669"/>
    <property type="project" value="TreeGrafter"/>
</dbReference>
<dbReference type="InterPro" id="IPR042252">
    <property type="entry name" value="MtfA_N"/>
</dbReference>
<dbReference type="AlphaFoldDB" id="A0A5C6Q7H7"/>
<dbReference type="RefSeq" id="WP_146800430.1">
    <property type="nucleotide sequence ID" value="NZ_VOLP01000025.1"/>
</dbReference>
<dbReference type="SUPFAM" id="SSF55486">
    <property type="entry name" value="Metalloproteases ('zincins'), catalytic domain"/>
    <property type="match status" value="1"/>
</dbReference>
<dbReference type="Gene3D" id="1.10.472.150">
    <property type="entry name" value="Glucose-regulated metallo-peptidase M90, N-terminal domain"/>
    <property type="match status" value="1"/>
</dbReference>
<evidence type="ECO:0000313" key="4">
    <source>
        <dbReference type="Proteomes" id="UP000321917"/>
    </source>
</evidence>
<evidence type="ECO:0000313" key="2">
    <source>
        <dbReference type="EMBL" id="TWX64701.1"/>
    </source>
</evidence>